<keyword evidence="1" id="KW-0378">Hydrolase</keyword>
<evidence type="ECO:0000256" key="3">
    <source>
        <dbReference type="ARBA" id="ARBA00023098"/>
    </source>
</evidence>
<feature type="region of interest" description="Disordered" evidence="4">
    <location>
        <begin position="1"/>
        <end position="24"/>
    </location>
</feature>
<keyword evidence="3" id="KW-0443">Lipid metabolism</keyword>
<dbReference type="Pfam" id="PF03403">
    <property type="entry name" value="PAF-AH_p_II"/>
    <property type="match status" value="1"/>
</dbReference>
<dbReference type="EMBL" id="CP108482">
    <property type="protein sequence ID" value="WUS60593.1"/>
    <property type="molecule type" value="Genomic_DNA"/>
</dbReference>
<keyword evidence="5" id="KW-0812">Transmembrane</keyword>
<dbReference type="Gene3D" id="3.40.50.1820">
    <property type="entry name" value="alpha/beta hydrolase"/>
    <property type="match status" value="1"/>
</dbReference>
<dbReference type="RefSeq" id="WP_329493301.1">
    <property type="nucleotide sequence ID" value="NZ_CP108460.1"/>
</dbReference>
<evidence type="ECO:0000256" key="5">
    <source>
        <dbReference type="SAM" id="Phobius"/>
    </source>
</evidence>
<accession>A0ABZ1WI93</accession>
<evidence type="ECO:0000256" key="2">
    <source>
        <dbReference type="ARBA" id="ARBA00022963"/>
    </source>
</evidence>
<evidence type="ECO:0000313" key="7">
    <source>
        <dbReference type="Proteomes" id="UP001432014"/>
    </source>
</evidence>
<feature type="transmembrane region" description="Helical" evidence="5">
    <location>
        <begin position="40"/>
        <end position="62"/>
    </location>
</feature>
<sequence>MHASSPIAAPAPAAPAPAAPVVAAPPSAAHPRAEAGRRRLAVALTLAAAATLLGVVAGPAAAVAPAGASGAQATAALPAPTGPFAVGTTSLRLADPGRPDPWHPERTRELMISLWYPATGTPGPRAPQMAPLAAAHFGTPRGASTFNYGLPPGRTDWSATRTHARQDAPALRAGGPRPVLLYSAGLGDPRTWNTGLVEDLASRGYVVVTVDHTYEASEVEFPGGRLAESVFPDLAGLQDPAAIDAVLRRAVQARVDDVRLVLDRLTALHAGGGRPVGSADGALPAGLAGVLDLGRVGMVGHSAGGFTAAQAIHDDPRIKAGVNLDGTMEFPLPDSTGSPFGTAAQDGLDAPFLLMGTDNPDSGGHQQQPSWQAFWQHTRGWHADVTLTGSRHGSYTDAESLLPQLARQDAAPAATVADDIGTVRPERAVAATRAYVASFFDRWLRGRDDHLLDGPSARFPEMRYEP</sequence>
<reference evidence="6 7" key="1">
    <citation type="submission" date="2022-10" db="EMBL/GenBank/DDBJ databases">
        <title>The complete genomes of actinobacterial strains from the NBC collection.</title>
        <authorList>
            <person name="Joergensen T.S."/>
            <person name="Alvarez Arevalo M."/>
            <person name="Sterndorff E.B."/>
            <person name="Faurdal D."/>
            <person name="Vuksanovic O."/>
            <person name="Mourched A.-S."/>
            <person name="Charusanti P."/>
            <person name="Shaw S."/>
            <person name="Blin K."/>
            <person name="Weber T."/>
        </authorList>
    </citation>
    <scope>NUCLEOTIDE SEQUENCE [LARGE SCALE GENOMIC DNA]</scope>
    <source>
        <strain evidence="6 7">NBC_01247</strain>
    </source>
</reference>
<evidence type="ECO:0000256" key="1">
    <source>
        <dbReference type="ARBA" id="ARBA00022801"/>
    </source>
</evidence>
<keyword evidence="5" id="KW-0472">Membrane</keyword>
<keyword evidence="2" id="KW-0442">Lipid degradation</keyword>
<dbReference type="SUPFAM" id="SSF53474">
    <property type="entry name" value="alpha/beta-Hydrolases"/>
    <property type="match status" value="1"/>
</dbReference>
<protein>
    <submittedName>
        <fullName evidence="6">Esterase</fullName>
    </submittedName>
</protein>
<gene>
    <name evidence="6" type="ORF">OG469_36965</name>
</gene>
<evidence type="ECO:0000256" key="4">
    <source>
        <dbReference type="SAM" id="MobiDB-lite"/>
    </source>
</evidence>
<dbReference type="InterPro" id="IPR029058">
    <property type="entry name" value="AB_hydrolase_fold"/>
</dbReference>
<name>A0ABZ1WI93_9ACTN</name>
<dbReference type="PANTHER" id="PTHR10272">
    <property type="entry name" value="PLATELET-ACTIVATING FACTOR ACETYLHYDROLASE"/>
    <property type="match status" value="1"/>
</dbReference>
<proteinExistence type="predicted"/>
<keyword evidence="7" id="KW-1185">Reference proteome</keyword>
<dbReference type="Proteomes" id="UP001432014">
    <property type="component" value="Chromosome"/>
</dbReference>
<organism evidence="6 7">
    <name type="scientific">Kitasatospora herbaricolor</name>
    <dbReference type="NCBI Taxonomy" id="68217"/>
    <lineage>
        <taxon>Bacteria</taxon>
        <taxon>Bacillati</taxon>
        <taxon>Actinomycetota</taxon>
        <taxon>Actinomycetes</taxon>
        <taxon>Kitasatosporales</taxon>
        <taxon>Streptomycetaceae</taxon>
        <taxon>Kitasatospora</taxon>
    </lineage>
</organism>
<keyword evidence="5" id="KW-1133">Transmembrane helix</keyword>
<evidence type="ECO:0000313" key="6">
    <source>
        <dbReference type="EMBL" id="WUS60593.1"/>
    </source>
</evidence>
<feature type="compositionally biased region" description="Low complexity" evidence="4">
    <location>
        <begin position="1"/>
        <end position="11"/>
    </location>
</feature>
<dbReference type="PANTHER" id="PTHR10272:SF0">
    <property type="entry name" value="PLATELET-ACTIVATING FACTOR ACETYLHYDROLASE"/>
    <property type="match status" value="1"/>
</dbReference>